<dbReference type="EMBL" id="MSCO01000003">
    <property type="protein sequence ID" value="PQJ83300.1"/>
    <property type="molecule type" value="Genomic_DNA"/>
</dbReference>
<protein>
    <recommendedName>
        <fullName evidence="5">ADP-heptose--LPS heptosyltransferase</fullName>
    </recommendedName>
</protein>
<reference evidence="3 4" key="1">
    <citation type="submission" date="2016-12" db="EMBL/GenBank/DDBJ databases">
        <title>Diversity of luminous bacteria.</title>
        <authorList>
            <person name="Yoshizawa S."/>
            <person name="Kogure K."/>
        </authorList>
    </citation>
    <scope>NUCLEOTIDE SEQUENCE [LARGE SCALE GENOMIC DNA]</scope>
    <source>
        <strain evidence="3 4">ATCC 33715</strain>
    </source>
</reference>
<dbReference type="GO" id="GO:0008713">
    <property type="term" value="F:ADP-heptose-lipopolysaccharide heptosyltransferase activity"/>
    <property type="evidence" value="ECO:0007669"/>
    <property type="project" value="TreeGrafter"/>
</dbReference>
<dbReference type="InterPro" id="IPR051199">
    <property type="entry name" value="LPS_LOS_Heptosyltrfase"/>
</dbReference>
<proteinExistence type="predicted"/>
<gene>
    <name evidence="3" type="ORF">BTO22_18085</name>
</gene>
<keyword evidence="1" id="KW-0328">Glycosyltransferase</keyword>
<dbReference type="PANTHER" id="PTHR30160">
    <property type="entry name" value="TETRAACYLDISACCHARIDE 4'-KINASE-RELATED"/>
    <property type="match status" value="1"/>
</dbReference>
<dbReference type="RefSeq" id="WP_105056720.1">
    <property type="nucleotide sequence ID" value="NZ_CAWNRT010000003.1"/>
</dbReference>
<organism evidence="3 4">
    <name type="scientific">Aliivibrio sifiae</name>
    <dbReference type="NCBI Taxonomy" id="566293"/>
    <lineage>
        <taxon>Bacteria</taxon>
        <taxon>Pseudomonadati</taxon>
        <taxon>Pseudomonadota</taxon>
        <taxon>Gammaproteobacteria</taxon>
        <taxon>Vibrionales</taxon>
        <taxon>Vibrionaceae</taxon>
        <taxon>Aliivibrio</taxon>
    </lineage>
</organism>
<dbReference type="GO" id="GO:0009244">
    <property type="term" value="P:lipopolysaccharide core region biosynthetic process"/>
    <property type="evidence" value="ECO:0007669"/>
    <property type="project" value="TreeGrafter"/>
</dbReference>
<dbReference type="Pfam" id="PF01075">
    <property type="entry name" value="Glyco_transf_9"/>
    <property type="match status" value="1"/>
</dbReference>
<keyword evidence="2" id="KW-0808">Transferase</keyword>
<sequence>MKIAVFVPSRPHFGNILTQLPFLCALKEEYPNAIIDIWSKFEQSKLLLTVNAADSLINYKKFSFIKLINELNAQQYDVAYNLYSGSDKVHMAIGLSKIKETFGHSDSKLHKCCYQKHLKVHKGFQYIANSHLALLNTIRSRHYTPNIIKSLVDTNISKESMGLTLLPGGGAGDYKRWNLKHYLAAVDKIATQYPKLTVINWVLGPDEKHYEESIPNKIANIPTKIHHSPTVPNLIELALSSKLSIANDCGPTHIFQMLTVPLITLWGWKNSKASPYNTMSEWFYSHEHSWAITPNEEDKCINAITTNKVVSLALAQLNR</sequence>
<name>A0A2S7X0D3_9GAMM</name>
<dbReference type="Proteomes" id="UP000239263">
    <property type="component" value="Unassembled WGS sequence"/>
</dbReference>
<dbReference type="AlphaFoldDB" id="A0A2S7X0D3"/>
<dbReference type="SUPFAM" id="SSF53756">
    <property type="entry name" value="UDP-Glycosyltransferase/glycogen phosphorylase"/>
    <property type="match status" value="1"/>
</dbReference>
<comment type="caution">
    <text evidence="3">The sequence shown here is derived from an EMBL/GenBank/DDBJ whole genome shotgun (WGS) entry which is preliminary data.</text>
</comment>
<evidence type="ECO:0000256" key="1">
    <source>
        <dbReference type="ARBA" id="ARBA00022676"/>
    </source>
</evidence>
<dbReference type="Gene3D" id="3.40.50.2000">
    <property type="entry name" value="Glycogen Phosphorylase B"/>
    <property type="match status" value="2"/>
</dbReference>
<evidence type="ECO:0000313" key="3">
    <source>
        <dbReference type="EMBL" id="PQJ83300.1"/>
    </source>
</evidence>
<dbReference type="InterPro" id="IPR002201">
    <property type="entry name" value="Glyco_trans_9"/>
</dbReference>
<dbReference type="GO" id="GO:0005829">
    <property type="term" value="C:cytosol"/>
    <property type="evidence" value="ECO:0007669"/>
    <property type="project" value="TreeGrafter"/>
</dbReference>
<evidence type="ECO:0000256" key="2">
    <source>
        <dbReference type="ARBA" id="ARBA00022679"/>
    </source>
</evidence>
<accession>A0A2S7X0D3</accession>
<dbReference type="OrthoDB" id="8661261at2"/>
<evidence type="ECO:0000313" key="4">
    <source>
        <dbReference type="Proteomes" id="UP000239263"/>
    </source>
</evidence>
<evidence type="ECO:0008006" key="5">
    <source>
        <dbReference type="Google" id="ProtNLM"/>
    </source>
</evidence>